<dbReference type="EMBL" id="MLJW01000236">
    <property type="protein sequence ID" value="OIQ92281.1"/>
    <property type="molecule type" value="Genomic_DNA"/>
</dbReference>
<organism evidence="2">
    <name type="scientific">mine drainage metagenome</name>
    <dbReference type="NCBI Taxonomy" id="410659"/>
    <lineage>
        <taxon>unclassified sequences</taxon>
        <taxon>metagenomes</taxon>
        <taxon>ecological metagenomes</taxon>
    </lineage>
</organism>
<comment type="caution">
    <text evidence="2">The sequence shown here is derived from an EMBL/GenBank/DDBJ whole genome shotgun (WGS) entry which is preliminary data.</text>
</comment>
<feature type="region of interest" description="Disordered" evidence="1">
    <location>
        <begin position="1"/>
        <end position="20"/>
    </location>
</feature>
<gene>
    <name evidence="2" type="ORF">GALL_257970</name>
</gene>
<feature type="compositionally biased region" description="Polar residues" evidence="1">
    <location>
        <begin position="51"/>
        <end position="61"/>
    </location>
</feature>
<proteinExistence type="predicted"/>
<sequence length="76" mass="7989">MHTEMATLREGGSRVTGKAAPRSGILERKIYFGEICRYGSGHSGVPVAAQASGSGTNSRSQADGDLPPISAQRDER</sequence>
<evidence type="ECO:0000313" key="2">
    <source>
        <dbReference type="EMBL" id="OIQ92281.1"/>
    </source>
</evidence>
<accession>A0A1J5R8U5</accession>
<protein>
    <submittedName>
        <fullName evidence="2">Uncharacterized protein</fullName>
    </submittedName>
</protein>
<evidence type="ECO:0000256" key="1">
    <source>
        <dbReference type="SAM" id="MobiDB-lite"/>
    </source>
</evidence>
<dbReference type="AlphaFoldDB" id="A0A1J5R8U5"/>
<name>A0A1J5R8U5_9ZZZZ</name>
<feature type="region of interest" description="Disordered" evidence="1">
    <location>
        <begin position="43"/>
        <end position="76"/>
    </location>
</feature>
<reference evidence="2" key="1">
    <citation type="submission" date="2016-10" db="EMBL/GenBank/DDBJ databases">
        <title>Sequence of Gallionella enrichment culture.</title>
        <authorList>
            <person name="Poehlein A."/>
            <person name="Muehling M."/>
            <person name="Daniel R."/>
        </authorList>
    </citation>
    <scope>NUCLEOTIDE SEQUENCE</scope>
</reference>